<dbReference type="EMBL" id="JBHRWI010000030">
    <property type="protein sequence ID" value="MFC3513638.1"/>
    <property type="molecule type" value="Genomic_DNA"/>
</dbReference>
<gene>
    <name evidence="3" type="ORF">ACFORO_25945</name>
</gene>
<protein>
    <recommendedName>
        <fullName evidence="5">DUF2746 domain-containing protein</fullName>
    </recommendedName>
</protein>
<reference evidence="4" key="1">
    <citation type="journal article" date="2019" name="Int. J. Syst. Evol. Microbiol.">
        <title>The Global Catalogue of Microorganisms (GCM) 10K type strain sequencing project: providing services to taxonomists for standard genome sequencing and annotation.</title>
        <authorList>
            <consortium name="The Broad Institute Genomics Platform"/>
            <consortium name="The Broad Institute Genome Sequencing Center for Infectious Disease"/>
            <person name="Wu L."/>
            <person name="Ma J."/>
        </authorList>
    </citation>
    <scope>NUCLEOTIDE SEQUENCE [LARGE SCALE GENOMIC DNA]</scope>
    <source>
        <strain evidence="4">CGMCC 4.7682</strain>
    </source>
</reference>
<proteinExistence type="predicted"/>
<feature type="transmembrane region" description="Helical" evidence="2">
    <location>
        <begin position="6"/>
        <end position="24"/>
    </location>
</feature>
<evidence type="ECO:0000256" key="1">
    <source>
        <dbReference type="SAM" id="Coils"/>
    </source>
</evidence>
<evidence type="ECO:0000313" key="3">
    <source>
        <dbReference type="EMBL" id="MFC3513638.1"/>
    </source>
</evidence>
<evidence type="ECO:0000256" key="2">
    <source>
        <dbReference type="SAM" id="Phobius"/>
    </source>
</evidence>
<keyword evidence="2" id="KW-0812">Transmembrane</keyword>
<evidence type="ECO:0000313" key="4">
    <source>
        <dbReference type="Proteomes" id="UP001595764"/>
    </source>
</evidence>
<comment type="caution">
    <text evidence="3">The sequence shown here is derived from an EMBL/GenBank/DDBJ whole genome shotgun (WGS) entry which is preliminary data.</text>
</comment>
<keyword evidence="4" id="KW-1185">Reference proteome</keyword>
<keyword evidence="1" id="KW-0175">Coiled coil</keyword>
<evidence type="ECO:0008006" key="5">
    <source>
        <dbReference type="Google" id="ProtNLM"/>
    </source>
</evidence>
<keyword evidence="2" id="KW-1133">Transmembrane helix</keyword>
<feature type="coiled-coil region" evidence="1">
    <location>
        <begin position="56"/>
        <end position="104"/>
    </location>
</feature>
<dbReference type="Proteomes" id="UP001595764">
    <property type="component" value="Unassembled WGS sequence"/>
</dbReference>
<name>A0ABV7QPU0_9PSEU</name>
<keyword evidence="2" id="KW-0472">Membrane</keyword>
<organism evidence="3 4">
    <name type="scientific">Amycolatopsis halotolerans</name>
    <dbReference type="NCBI Taxonomy" id="330083"/>
    <lineage>
        <taxon>Bacteria</taxon>
        <taxon>Bacillati</taxon>
        <taxon>Actinomycetota</taxon>
        <taxon>Actinomycetes</taxon>
        <taxon>Pseudonocardiales</taxon>
        <taxon>Pseudonocardiaceae</taxon>
        <taxon>Amycolatopsis</taxon>
    </lineage>
</organism>
<accession>A0ABV7QPU0</accession>
<sequence length="113" mass="12148">MKDWIPVVVAFLGAGGVGVLLDLVRARKQAKKITAETELTDANAADKLTGAALKLVEPLTKQLQAAEDRCGRLNDQLQAAQAEVQQLRTQVELLTKDVAAKQSEIDRLRGGDA</sequence>
<dbReference type="RefSeq" id="WP_377869053.1">
    <property type="nucleotide sequence ID" value="NZ_JBHMAY010000011.1"/>
</dbReference>